<evidence type="ECO:0000313" key="8">
    <source>
        <dbReference type="Proteomes" id="UP000825935"/>
    </source>
</evidence>
<dbReference type="OrthoDB" id="1926124at2759"/>
<dbReference type="NCBIfam" id="TIGR01557">
    <property type="entry name" value="myb_SHAQKYF"/>
    <property type="match status" value="1"/>
</dbReference>
<feature type="coiled-coil region" evidence="4">
    <location>
        <begin position="201"/>
        <end position="231"/>
    </location>
</feature>
<dbReference type="InterPro" id="IPR009057">
    <property type="entry name" value="Homeodomain-like_sf"/>
</dbReference>
<evidence type="ECO:0000256" key="5">
    <source>
        <dbReference type="SAM" id="MobiDB-lite"/>
    </source>
</evidence>
<dbReference type="InterPro" id="IPR025756">
    <property type="entry name" value="Myb_CC_LHEQLE"/>
</dbReference>
<dbReference type="Gene3D" id="1.10.10.60">
    <property type="entry name" value="Homeodomain-like"/>
    <property type="match status" value="1"/>
</dbReference>
<evidence type="ECO:0000313" key="7">
    <source>
        <dbReference type="EMBL" id="KAH7443171.1"/>
    </source>
</evidence>
<dbReference type="Pfam" id="PF00249">
    <property type="entry name" value="Myb_DNA-binding"/>
    <property type="match status" value="1"/>
</dbReference>
<name>A0A8T2V3V8_CERRI</name>
<comment type="caution">
    <text evidence="7">The sequence shown here is derived from an EMBL/GenBank/DDBJ whole genome shotgun (WGS) entry which is preliminary data.</text>
</comment>
<dbReference type="AlphaFoldDB" id="A0A8T2V3V8"/>
<gene>
    <name evidence="7" type="ORF">KP509_02G023400</name>
</gene>
<dbReference type="GO" id="GO:0003700">
    <property type="term" value="F:DNA-binding transcription factor activity"/>
    <property type="evidence" value="ECO:0007669"/>
    <property type="project" value="InterPro"/>
</dbReference>
<evidence type="ECO:0000256" key="1">
    <source>
        <dbReference type="ARBA" id="ARBA00023015"/>
    </source>
</evidence>
<keyword evidence="2" id="KW-0804">Transcription</keyword>
<dbReference type="EMBL" id="CM035407">
    <property type="protein sequence ID" value="KAH7443170.1"/>
    <property type="molecule type" value="Genomic_DNA"/>
</dbReference>
<dbReference type="EMBL" id="CM035407">
    <property type="protein sequence ID" value="KAH7443171.1"/>
    <property type="molecule type" value="Genomic_DNA"/>
</dbReference>
<dbReference type="Proteomes" id="UP000825935">
    <property type="component" value="Chromosome 2"/>
</dbReference>
<evidence type="ECO:0000256" key="4">
    <source>
        <dbReference type="SAM" id="Coils"/>
    </source>
</evidence>
<evidence type="ECO:0000256" key="2">
    <source>
        <dbReference type="ARBA" id="ARBA00023163"/>
    </source>
</evidence>
<keyword evidence="8" id="KW-1185">Reference proteome</keyword>
<dbReference type="InterPro" id="IPR006447">
    <property type="entry name" value="Myb_dom_plants"/>
</dbReference>
<protein>
    <recommendedName>
        <fullName evidence="6">HTH myb-type domain-containing protein</fullName>
    </recommendedName>
</protein>
<feature type="compositionally biased region" description="Polar residues" evidence="5">
    <location>
        <begin position="440"/>
        <end position="452"/>
    </location>
</feature>
<dbReference type="InterPro" id="IPR017930">
    <property type="entry name" value="Myb_dom"/>
</dbReference>
<sequence>MVMGHVGIADTHYISSTIDSDLNMTCGQSDESSSGNIQVMKLPEARSVSFNGGSAAFNSNALPLTSMSNVHRKDSSENGDDFNMMSSCNTVVLSTDPKPRLRWTAELHKRFADAVAQLGGADKATPKSVMRVMNVKGLTLYHLKSHLQKYRLGKQPHKEVNTEISKSGGIGAIQGNHKNETICINSSSCTSSLTEQTVQIAEALRAHMEIQKRIQEQLEAQRQMQQRIEAQGLYLQTILEKAQKALSDPRVLKNTAFLETARMELSELAIRMSKDSISMTESGCVATDLPKLACISIPQSDALSKSSRPLQIWPLSGSHCSPESCLTNHLVSESCNASNNELRQWQNEMGAPMLTSAITQGLVIVKGAHGSEFNPSGKKPKMPCDAISKDDLYANSEEANNKNHKQQELGSTDHVISNGSKHDAETSVEHLRDHEKAANDENSIMKSSPSSTKRQKSNFHELMEDHNRELRCSLGSLNYSHAKEIQKTDDDKESRPDLEMNLGSLRPPSYTTGSSSPLSLAHDQHPRAQSEGSPTFRRLALMPKVMVSHDLNLSLAEADSSANIDLNGSGWSKY</sequence>
<proteinExistence type="predicted"/>
<keyword evidence="4" id="KW-0175">Coiled coil</keyword>
<keyword evidence="1" id="KW-0805">Transcription regulation</keyword>
<accession>A0A8T2V3V8</accession>
<feature type="region of interest" description="Disordered" evidence="5">
    <location>
        <begin position="400"/>
        <end position="456"/>
    </location>
</feature>
<dbReference type="GO" id="GO:0003677">
    <property type="term" value="F:DNA binding"/>
    <property type="evidence" value="ECO:0007669"/>
    <property type="project" value="InterPro"/>
</dbReference>
<feature type="region of interest" description="Disordered" evidence="5">
    <location>
        <begin position="483"/>
        <end position="533"/>
    </location>
</feature>
<dbReference type="PROSITE" id="PS51294">
    <property type="entry name" value="HTH_MYB"/>
    <property type="match status" value="1"/>
</dbReference>
<organism evidence="7 8">
    <name type="scientific">Ceratopteris richardii</name>
    <name type="common">Triangle waterfern</name>
    <dbReference type="NCBI Taxonomy" id="49495"/>
    <lineage>
        <taxon>Eukaryota</taxon>
        <taxon>Viridiplantae</taxon>
        <taxon>Streptophyta</taxon>
        <taxon>Embryophyta</taxon>
        <taxon>Tracheophyta</taxon>
        <taxon>Polypodiopsida</taxon>
        <taxon>Polypodiidae</taxon>
        <taxon>Polypodiales</taxon>
        <taxon>Pteridineae</taxon>
        <taxon>Pteridaceae</taxon>
        <taxon>Parkerioideae</taxon>
        <taxon>Ceratopteris</taxon>
    </lineage>
</organism>
<dbReference type="PANTHER" id="PTHR31499">
    <property type="entry name" value="MYB FAMILY TRANSCRIPTION FACTOR PHL11"/>
    <property type="match status" value="1"/>
</dbReference>
<evidence type="ECO:0000256" key="3">
    <source>
        <dbReference type="ARBA" id="ARBA00023242"/>
    </source>
</evidence>
<feature type="compositionally biased region" description="Basic and acidic residues" evidence="5">
    <location>
        <begin position="420"/>
        <end position="439"/>
    </location>
</feature>
<feature type="compositionally biased region" description="Basic and acidic residues" evidence="5">
    <location>
        <begin position="483"/>
        <end position="498"/>
    </location>
</feature>
<keyword evidence="3" id="KW-0539">Nucleus</keyword>
<dbReference type="Pfam" id="PF14379">
    <property type="entry name" value="Myb_CC_LHEQLE"/>
    <property type="match status" value="1"/>
</dbReference>
<reference evidence="7" key="1">
    <citation type="submission" date="2021-08" db="EMBL/GenBank/DDBJ databases">
        <title>WGS assembly of Ceratopteris richardii.</title>
        <authorList>
            <person name="Marchant D.B."/>
            <person name="Chen G."/>
            <person name="Jenkins J."/>
            <person name="Shu S."/>
            <person name="Leebens-Mack J."/>
            <person name="Grimwood J."/>
            <person name="Schmutz J."/>
            <person name="Soltis P."/>
            <person name="Soltis D."/>
            <person name="Chen Z.-H."/>
        </authorList>
    </citation>
    <scope>NUCLEOTIDE SEQUENCE</scope>
    <source>
        <strain evidence="7">Whitten #5841</strain>
        <tissue evidence="7">Leaf</tissue>
    </source>
</reference>
<dbReference type="SUPFAM" id="SSF46689">
    <property type="entry name" value="Homeodomain-like"/>
    <property type="match status" value="1"/>
</dbReference>
<feature type="compositionally biased region" description="Polar residues" evidence="5">
    <location>
        <begin position="509"/>
        <end position="518"/>
    </location>
</feature>
<evidence type="ECO:0000259" key="6">
    <source>
        <dbReference type="PROSITE" id="PS51294"/>
    </source>
</evidence>
<dbReference type="InterPro" id="IPR001005">
    <property type="entry name" value="SANT/Myb"/>
</dbReference>
<feature type="domain" description="HTH myb-type" evidence="6">
    <location>
        <begin position="95"/>
        <end position="155"/>
    </location>
</feature>
<feature type="compositionally biased region" description="Polar residues" evidence="5">
    <location>
        <begin position="408"/>
        <end position="419"/>
    </location>
</feature>
<dbReference type="PANTHER" id="PTHR31499:SF23">
    <property type="entry name" value="MYB FAMILY TRANSCRIPTION FACTOR PHL11"/>
    <property type="match status" value="1"/>
</dbReference>
<dbReference type="FunFam" id="1.10.10.60:FF:000002">
    <property type="entry name" value="Myb family transcription factor"/>
    <property type="match status" value="1"/>
</dbReference>
<dbReference type="InterPro" id="IPR046955">
    <property type="entry name" value="PHR1-like"/>
</dbReference>